<accession>A0A8B7BF03</accession>
<proteinExistence type="predicted"/>
<dbReference type="GeneID" id="103695563"/>
<dbReference type="Proteomes" id="UP000228380">
    <property type="component" value="Chromosome 4"/>
</dbReference>
<dbReference type="PANTHER" id="PTHR35277">
    <property type="entry name" value="OS09G0363700 PROTEIN"/>
    <property type="match status" value="1"/>
</dbReference>
<feature type="compositionally biased region" description="Basic and acidic residues" evidence="1">
    <location>
        <begin position="84"/>
        <end position="94"/>
    </location>
</feature>
<evidence type="ECO:0000313" key="2">
    <source>
        <dbReference type="Proteomes" id="UP000228380"/>
    </source>
</evidence>
<feature type="compositionally biased region" description="Basic and acidic residues" evidence="1">
    <location>
        <begin position="48"/>
        <end position="64"/>
    </location>
</feature>
<reference evidence="3" key="2">
    <citation type="submission" date="2025-08" db="UniProtKB">
        <authorList>
            <consortium name="RefSeq"/>
        </authorList>
    </citation>
    <scope>IDENTIFICATION</scope>
    <source>
        <tissue evidence="3">Young leaves</tissue>
    </source>
</reference>
<evidence type="ECO:0000256" key="1">
    <source>
        <dbReference type="SAM" id="MobiDB-lite"/>
    </source>
</evidence>
<dbReference type="OrthoDB" id="1932113at2759"/>
<organism evidence="2 3">
    <name type="scientific">Phoenix dactylifera</name>
    <name type="common">Date palm</name>
    <dbReference type="NCBI Taxonomy" id="42345"/>
    <lineage>
        <taxon>Eukaryota</taxon>
        <taxon>Viridiplantae</taxon>
        <taxon>Streptophyta</taxon>
        <taxon>Embryophyta</taxon>
        <taxon>Tracheophyta</taxon>
        <taxon>Spermatophyta</taxon>
        <taxon>Magnoliopsida</taxon>
        <taxon>Liliopsida</taxon>
        <taxon>Arecaceae</taxon>
        <taxon>Coryphoideae</taxon>
        <taxon>Phoeniceae</taxon>
        <taxon>Phoenix</taxon>
    </lineage>
</organism>
<feature type="region of interest" description="Disordered" evidence="1">
    <location>
        <begin position="47"/>
        <end position="72"/>
    </location>
</feature>
<reference evidence="2" key="1">
    <citation type="journal article" date="2019" name="Nat. Commun.">
        <title>Genome-wide association mapping of date palm fruit traits.</title>
        <authorList>
            <person name="Hazzouri K.M."/>
            <person name="Gros-Balthazard M."/>
            <person name="Flowers J.M."/>
            <person name="Copetti D."/>
            <person name="Lemansour A."/>
            <person name="Lebrun M."/>
            <person name="Masmoudi K."/>
            <person name="Ferrand S."/>
            <person name="Dhar M.I."/>
            <person name="Fresquez Z.A."/>
            <person name="Rosas U."/>
            <person name="Zhang J."/>
            <person name="Talag J."/>
            <person name="Lee S."/>
            <person name="Kudrna D."/>
            <person name="Powell R.F."/>
            <person name="Leitch I.J."/>
            <person name="Krueger R.R."/>
            <person name="Wing R.A."/>
            <person name="Amiri K.M.A."/>
            <person name="Purugganan M.D."/>
        </authorList>
    </citation>
    <scope>NUCLEOTIDE SEQUENCE [LARGE SCALE GENOMIC DNA]</scope>
    <source>
        <strain evidence="2">cv. Khalas</strain>
    </source>
</reference>
<sequence>MHKAKTHHTETHGMSNDMDENTPVDEVKGPNVFERAKEEIEAIVEAISSKKEPHHDSPTKKEAESVVEAPTLTVRANEKAKTLNRVKTHDKETHGSSNDIDENTPVDKVKGPSVFERAKEEIEALVGTIHPKKEHNNE</sequence>
<feature type="region of interest" description="Disordered" evidence="1">
    <location>
        <begin position="1"/>
        <end position="27"/>
    </location>
</feature>
<dbReference type="AlphaFoldDB" id="A0A8B7BF03"/>
<gene>
    <name evidence="3" type="primary">LOC103695563</name>
</gene>
<dbReference type="RefSeq" id="XP_008775149.1">
    <property type="nucleotide sequence ID" value="XM_008776927.4"/>
</dbReference>
<feature type="region of interest" description="Disordered" evidence="1">
    <location>
        <begin position="84"/>
        <end position="112"/>
    </location>
</feature>
<name>A0A8B7BF03_PHODC</name>
<dbReference type="KEGG" id="pda:103695563"/>
<dbReference type="PANTHER" id="PTHR35277:SF10">
    <property type="entry name" value="OS09G0363700 PROTEIN"/>
    <property type="match status" value="1"/>
</dbReference>
<evidence type="ECO:0000313" key="3">
    <source>
        <dbReference type="RefSeq" id="XP_008775149.1"/>
    </source>
</evidence>
<keyword evidence="2" id="KW-1185">Reference proteome</keyword>
<protein>
    <submittedName>
        <fullName evidence="3">Uncharacterized protein LOC103695563 isoform X1</fullName>
    </submittedName>
</protein>